<dbReference type="AlphaFoldDB" id="M7MWY0"/>
<name>M7MWY0_9BACT</name>
<dbReference type="EMBL" id="AODQ01000167">
    <property type="protein sequence ID" value="EMR00928.1"/>
    <property type="molecule type" value="Genomic_DNA"/>
</dbReference>
<evidence type="ECO:0000313" key="2">
    <source>
        <dbReference type="Proteomes" id="UP000011910"/>
    </source>
</evidence>
<reference evidence="1 2" key="1">
    <citation type="journal article" date="2013" name="Genome Announc.">
        <title>Draft Genome Sequence of Cesiribacter andamanensis Strain AMV16T, Isolated from a Soil Sample from a Mud Volcano in the Andaman Islands, India.</title>
        <authorList>
            <person name="Shivaji S."/>
            <person name="Ara S."/>
            <person name="Begum Z."/>
            <person name="Srinivas T.N."/>
            <person name="Singh A."/>
            <person name="Kumar Pinnaka A."/>
        </authorList>
    </citation>
    <scope>NUCLEOTIDE SEQUENCE [LARGE SCALE GENOMIC DNA]</scope>
    <source>
        <strain evidence="1 2">AMV16</strain>
    </source>
</reference>
<dbReference type="Proteomes" id="UP000011910">
    <property type="component" value="Unassembled WGS sequence"/>
</dbReference>
<evidence type="ECO:0000313" key="1">
    <source>
        <dbReference type="EMBL" id="EMR00928.1"/>
    </source>
</evidence>
<gene>
    <name evidence="1" type="ORF">ADICEAN_03957</name>
</gene>
<sequence>MIVDVIIAPGIVIIPGIDLIAQQQGAVDIDLGLIDAGIEPLIDLWGGMEGTSCTKRNHREAIGIAGALIRPAEVAHIGANGKAIIQAVLQISRKGYKATAMGAIAPAIANQAKRETGIKRKVTPVVLGVGSIGHHQNGAKKRKGCKFFHGVEQWL</sequence>
<keyword evidence="2" id="KW-1185">Reference proteome</keyword>
<organism evidence="1 2">
    <name type="scientific">Cesiribacter andamanensis AMV16</name>
    <dbReference type="NCBI Taxonomy" id="1279009"/>
    <lineage>
        <taxon>Bacteria</taxon>
        <taxon>Pseudomonadati</taxon>
        <taxon>Bacteroidota</taxon>
        <taxon>Cytophagia</taxon>
        <taxon>Cytophagales</taxon>
        <taxon>Cesiribacteraceae</taxon>
        <taxon>Cesiribacter</taxon>
    </lineage>
</organism>
<proteinExistence type="predicted"/>
<accession>M7MWY0</accession>
<comment type="caution">
    <text evidence="1">The sequence shown here is derived from an EMBL/GenBank/DDBJ whole genome shotgun (WGS) entry which is preliminary data.</text>
</comment>
<protein>
    <submittedName>
        <fullName evidence="1">Uncharacterized protein</fullName>
    </submittedName>
</protein>